<comment type="caution">
    <text evidence="3">The sequence shown here is derived from an EMBL/GenBank/DDBJ whole genome shotgun (WGS) entry which is preliminary data.</text>
</comment>
<feature type="region of interest" description="Disordered" evidence="1">
    <location>
        <begin position="331"/>
        <end position="354"/>
    </location>
</feature>
<accession>A0A022L0Q2</accession>
<protein>
    <submittedName>
        <fullName evidence="3">HNH endonuclease</fullName>
    </submittedName>
</protein>
<dbReference type="EMBL" id="AORC01000002">
    <property type="protein sequence ID" value="EYT51022.1"/>
    <property type="molecule type" value="Genomic_DNA"/>
</dbReference>
<dbReference type="SMART" id="SM00507">
    <property type="entry name" value="HNHc"/>
    <property type="match status" value="1"/>
</dbReference>
<dbReference type="Proteomes" id="UP000019754">
    <property type="component" value="Unassembled WGS sequence"/>
</dbReference>
<dbReference type="InterPro" id="IPR003615">
    <property type="entry name" value="HNH_nuc"/>
</dbReference>
<proteinExistence type="predicted"/>
<dbReference type="GO" id="GO:0004519">
    <property type="term" value="F:endonuclease activity"/>
    <property type="evidence" value="ECO:0007669"/>
    <property type="project" value="UniProtKB-KW"/>
</dbReference>
<dbReference type="AlphaFoldDB" id="A0A022L0Q2"/>
<keyword evidence="3" id="KW-0540">Nuclease</keyword>
<feature type="domain" description="HNH nuclease" evidence="2">
    <location>
        <begin position="384"/>
        <end position="434"/>
    </location>
</feature>
<sequence length="508" mass="54102">MTVASALSSASSLAEPIGAIRGAVRDLIESATLPSSTRMRVLTKDSDAGSLRAARPGQSLDPSDLVEAISGIEKLKNSLDALQSYYEVALRDERIRTQQEAGLPKAKLGSGVGDEVALARGISPSRASRQLALRRVIVETLPGTWKRMAEGDVSAWTAEEVASSVFVLDDEDRLQIDQELAPVLHELSPRTAGRRARARADALDQEAALARIRRNHTQRHVSQRPAAEGMMRLSVLLPLHTGVAAFAALSAAANSARAQGDERSRGQVMADELAERVTGTPAAIVPVEIQLLMTDRTLLAGASDAAELEGQAIPGSVARHLALTGDLIPQVEPRSSTTDAHDATGQHPAAPDPSVPRWIRRLYADPVTGELESMDTRKRLFSGAVRRFVIARDRQCRTPGCEAAPRHVHHVERYADGGLTTPSNAAALCERFNYVAELPGWGTQAGPGSGELTITTPTGHTHVSPVPSLWERVGRPDGPGQGHTAIATATATARRSRVRGADPDDDPG</sequence>
<dbReference type="CDD" id="cd00085">
    <property type="entry name" value="HNHc"/>
    <property type="match status" value="1"/>
</dbReference>
<evidence type="ECO:0000313" key="4">
    <source>
        <dbReference type="Proteomes" id="UP000019754"/>
    </source>
</evidence>
<dbReference type="InterPro" id="IPR003870">
    <property type="entry name" value="DUF222"/>
</dbReference>
<name>A0A022L0Q2_9MICO</name>
<organism evidence="3 4">
    <name type="scientific">Brachybacterium muris UCD-AY4</name>
    <dbReference type="NCBI Taxonomy" id="1249481"/>
    <lineage>
        <taxon>Bacteria</taxon>
        <taxon>Bacillati</taxon>
        <taxon>Actinomycetota</taxon>
        <taxon>Actinomycetes</taxon>
        <taxon>Micrococcales</taxon>
        <taxon>Dermabacteraceae</taxon>
        <taxon>Brachybacterium</taxon>
    </lineage>
</organism>
<dbReference type="STRING" id="1249481.D641_0100700"/>
<gene>
    <name evidence="3" type="ORF">D641_0100700</name>
</gene>
<evidence type="ECO:0000259" key="2">
    <source>
        <dbReference type="SMART" id="SM00507"/>
    </source>
</evidence>
<dbReference type="Pfam" id="PF02720">
    <property type="entry name" value="DUF222"/>
    <property type="match status" value="1"/>
</dbReference>
<keyword evidence="3" id="KW-0255">Endonuclease</keyword>
<feature type="region of interest" description="Disordered" evidence="1">
    <location>
        <begin position="474"/>
        <end position="508"/>
    </location>
</feature>
<evidence type="ECO:0000256" key="1">
    <source>
        <dbReference type="SAM" id="MobiDB-lite"/>
    </source>
</evidence>
<keyword evidence="4" id="KW-1185">Reference proteome</keyword>
<keyword evidence="3" id="KW-0378">Hydrolase</keyword>
<evidence type="ECO:0000313" key="3">
    <source>
        <dbReference type="EMBL" id="EYT51022.1"/>
    </source>
</evidence>
<dbReference type="OrthoDB" id="5241234at2"/>
<dbReference type="HOGENOM" id="CLU_021786_0_1_11"/>
<dbReference type="RefSeq" id="WP_017824451.1">
    <property type="nucleotide sequence ID" value="NZ_KB403091.1"/>
</dbReference>
<feature type="compositionally biased region" description="Low complexity" evidence="1">
    <location>
        <begin position="484"/>
        <end position="493"/>
    </location>
</feature>
<reference evidence="3 4" key="1">
    <citation type="journal article" date="2013" name="Genome Announc.">
        <title>Draft genome sequence of an Actinobacterium, Brachybacterium muris strain UCD-AY4.</title>
        <authorList>
            <person name="Lo J.R."/>
            <person name="Lang J.M."/>
            <person name="Darling A.E."/>
            <person name="Eisen J.A."/>
            <person name="Coil D.A."/>
        </authorList>
    </citation>
    <scope>NUCLEOTIDE SEQUENCE [LARGE SCALE GENOMIC DNA]</scope>
    <source>
        <strain evidence="3 4">UCD-AY4</strain>
    </source>
</reference>